<reference evidence="2 3" key="1">
    <citation type="journal article" date="2018" name="New Phytol.">
        <title>Phylogenomics of Endogonaceae and evolution of mycorrhizas within Mucoromycota.</title>
        <authorList>
            <person name="Chang Y."/>
            <person name="Desiro A."/>
            <person name="Na H."/>
            <person name="Sandor L."/>
            <person name="Lipzen A."/>
            <person name="Clum A."/>
            <person name="Barry K."/>
            <person name="Grigoriev I.V."/>
            <person name="Martin F.M."/>
            <person name="Stajich J.E."/>
            <person name="Smith M.E."/>
            <person name="Bonito G."/>
            <person name="Spatafora J.W."/>
        </authorList>
    </citation>
    <scope>NUCLEOTIDE SEQUENCE [LARGE SCALE GENOMIC DNA]</scope>
    <source>
        <strain evidence="2 3">AD002</strain>
    </source>
</reference>
<feature type="region of interest" description="Disordered" evidence="1">
    <location>
        <begin position="88"/>
        <end position="122"/>
    </location>
</feature>
<comment type="caution">
    <text evidence="2">The sequence shown here is derived from an EMBL/GenBank/DDBJ whole genome shotgun (WGS) entry which is preliminary data.</text>
</comment>
<evidence type="ECO:0000256" key="1">
    <source>
        <dbReference type="SAM" id="MobiDB-lite"/>
    </source>
</evidence>
<keyword evidence="3" id="KW-1185">Reference proteome</keyword>
<evidence type="ECO:0000313" key="2">
    <source>
        <dbReference type="EMBL" id="RUS16742.1"/>
    </source>
</evidence>
<evidence type="ECO:0000313" key="3">
    <source>
        <dbReference type="Proteomes" id="UP000274822"/>
    </source>
</evidence>
<dbReference type="Proteomes" id="UP000274822">
    <property type="component" value="Unassembled WGS sequence"/>
</dbReference>
<proteinExistence type="predicted"/>
<dbReference type="AlphaFoldDB" id="A0A433PGQ7"/>
<protein>
    <submittedName>
        <fullName evidence="2">Uncharacterized protein</fullName>
    </submittedName>
</protein>
<organism evidence="2 3">
    <name type="scientific">Jimgerdemannia flammicorona</name>
    <dbReference type="NCBI Taxonomy" id="994334"/>
    <lineage>
        <taxon>Eukaryota</taxon>
        <taxon>Fungi</taxon>
        <taxon>Fungi incertae sedis</taxon>
        <taxon>Mucoromycota</taxon>
        <taxon>Mucoromycotina</taxon>
        <taxon>Endogonomycetes</taxon>
        <taxon>Endogonales</taxon>
        <taxon>Endogonaceae</taxon>
        <taxon>Jimgerdemannia</taxon>
    </lineage>
</organism>
<sequence>MLCGLIYSFNILTVKDPIQLRLKAGRVISFPNDDSNPSSPAPQSPSFHYDNDLVRRASSLPSSPTPRFATLNGPVFGASTSYADRSTFGTSSPAHHFATEDTSSPFARAQPTQTQTQTQTSNDYGMMDWAPTSVPAFLAAPQPRVPTQRVFGDLRNEAILSANANLGSGLLRSSSAGASTGGEMFASTANGFGLGAGSAGRSSGTRENHFRHRTNRGTDADVGALVNGFIGGTNNEERDWEMAPQRFFAPEKPTGLEDMFTASFKIQDESTFVRTLKMLNQQLHGQGRVAKRVILMAAMIPLQAIYILFLGHALRLLVGYEQCLLHGNEAIDRSQKERNQAAVRGAPGLQDRQGVARRASKMENRKVATRHLTMTVSLAHPHQPARRSPSHGTGRFLPAYLGDVRTPLSGFGASRLAIRGSGTTGRRVSGRAGLAVRGWRGGGQNRRVRGRRWSVRVGRVGLEGEMAKAIPVNVECGCCSR</sequence>
<name>A0A433PGQ7_9FUNG</name>
<gene>
    <name evidence="2" type="ORF">BC938DRAFT_476480</name>
</gene>
<dbReference type="EMBL" id="RBNJ01023875">
    <property type="protein sequence ID" value="RUS16742.1"/>
    <property type="molecule type" value="Genomic_DNA"/>
</dbReference>
<accession>A0A433PGQ7</accession>
<feature type="compositionally biased region" description="Low complexity" evidence="1">
    <location>
        <begin position="110"/>
        <end position="120"/>
    </location>
</feature>
<feature type="region of interest" description="Disordered" evidence="1">
    <location>
        <begin position="30"/>
        <end position="49"/>
    </location>
</feature>